<accession>A0A4Z2GPF0</accession>
<name>A0A4Z2GPF0_9TELE</name>
<keyword evidence="2" id="KW-1185">Reference proteome</keyword>
<organism evidence="1 2">
    <name type="scientific">Liparis tanakae</name>
    <name type="common">Tanaka's snailfish</name>
    <dbReference type="NCBI Taxonomy" id="230148"/>
    <lineage>
        <taxon>Eukaryota</taxon>
        <taxon>Metazoa</taxon>
        <taxon>Chordata</taxon>
        <taxon>Craniata</taxon>
        <taxon>Vertebrata</taxon>
        <taxon>Euteleostomi</taxon>
        <taxon>Actinopterygii</taxon>
        <taxon>Neopterygii</taxon>
        <taxon>Teleostei</taxon>
        <taxon>Neoteleostei</taxon>
        <taxon>Acanthomorphata</taxon>
        <taxon>Eupercaria</taxon>
        <taxon>Perciformes</taxon>
        <taxon>Cottioidei</taxon>
        <taxon>Cottales</taxon>
        <taxon>Liparidae</taxon>
        <taxon>Liparis</taxon>
    </lineage>
</organism>
<gene>
    <name evidence="1" type="ORF">EYF80_034280</name>
</gene>
<evidence type="ECO:0000313" key="1">
    <source>
        <dbReference type="EMBL" id="TNN55538.1"/>
    </source>
</evidence>
<comment type="caution">
    <text evidence="1">The sequence shown here is derived from an EMBL/GenBank/DDBJ whole genome shotgun (WGS) entry which is preliminary data.</text>
</comment>
<reference evidence="1 2" key="1">
    <citation type="submission" date="2019-03" db="EMBL/GenBank/DDBJ databases">
        <title>First draft genome of Liparis tanakae, snailfish: a comprehensive survey of snailfish specific genes.</title>
        <authorList>
            <person name="Kim W."/>
            <person name="Song I."/>
            <person name="Jeong J.-H."/>
            <person name="Kim D."/>
            <person name="Kim S."/>
            <person name="Ryu S."/>
            <person name="Song J.Y."/>
            <person name="Lee S.K."/>
        </authorList>
    </citation>
    <scope>NUCLEOTIDE SEQUENCE [LARGE SCALE GENOMIC DNA]</scope>
    <source>
        <tissue evidence="1">Muscle</tissue>
    </source>
</reference>
<dbReference type="AlphaFoldDB" id="A0A4Z2GPF0"/>
<dbReference type="Proteomes" id="UP000314294">
    <property type="component" value="Unassembled WGS sequence"/>
</dbReference>
<proteinExistence type="predicted"/>
<dbReference type="EMBL" id="SRLO01000453">
    <property type="protein sequence ID" value="TNN55538.1"/>
    <property type="molecule type" value="Genomic_DNA"/>
</dbReference>
<sequence length="97" mass="10862">MYKVPPSWQPPSSSWAELRVARVTLQSGGQLAPAWGDAHLSSSTVRVVKRPDPTEFIQMATMEDFQKLPFTLFITAWRRDVRSGAERGGKEMDKKAG</sequence>
<evidence type="ECO:0000313" key="2">
    <source>
        <dbReference type="Proteomes" id="UP000314294"/>
    </source>
</evidence>
<protein>
    <submittedName>
        <fullName evidence="1">Uncharacterized protein</fullName>
    </submittedName>
</protein>